<evidence type="ECO:0000259" key="2">
    <source>
        <dbReference type="Pfam" id="PF22624"/>
    </source>
</evidence>
<evidence type="ECO:0000313" key="3">
    <source>
        <dbReference type="EMBL" id="WWD20337.1"/>
    </source>
</evidence>
<dbReference type="PANTHER" id="PTHR12215:SF10">
    <property type="entry name" value="L-AMINOADIPATE-SEMIALDEHYDE DEHYDROGENASE-PHOSPHOPANTETHEINYL TRANSFERASE"/>
    <property type="match status" value="1"/>
</dbReference>
<reference evidence="3" key="1">
    <citation type="submission" date="2017-08" db="EMBL/GenBank/DDBJ databases">
        <authorList>
            <person name="Cuomo C."/>
            <person name="Billmyre B."/>
            <person name="Heitman J."/>
        </authorList>
    </citation>
    <scope>NUCLEOTIDE SEQUENCE</scope>
    <source>
        <strain evidence="3">CBS 12478</strain>
    </source>
</reference>
<dbReference type="InterPro" id="IPR037143">
    <property type="entry name" value="4-PPantetheinyl_Trfase_dom_sf"/>
</dbReference>
<organism evidence="3 4">
    <name type="scientific">Kwoniella shandongensis</name>
    <dbReference type="NCBI Taxonomy" id="1734106"/>
    <lineage>
        <taxon>Eukaryota</taxon>
        <taxon>Fungi</taxon>
        <taxon>Dikarya</taxon>
        <taxon>Basidiomycota</taxon>
        <taxon>Agaricomycotina</taxon>
        <taxon>Tremellomycetes</taxon>
        <taxon>Tremellales</taxon>
        <taxon>Cryptococcaceae</taxon>
        <taxon>Kwoniella</taxon>
    </lineage>
</organism>
<dbReference type="Pfam" id="PF01648">
    <property type="entry name" value="ACPS"/>
    <property type="match status" value="1"/>
</dbReference>
<evidence type="ECO:0000313" key="4">
    <source>
        <dbReference type="Proteomes" id="UP000322225"/>
    </source>
</evidence>
<gene>
    <name evidence="3" type="ORF">CI109_104813</name>
</gene>
<dbReference type="Gene3D" id="3.90.470.20">
    <property type="entry name" value="4'-phosphopantetheinyl transferase domain"/>
    <property type="match status" value="1"/>
</dbReference>
<dbReference type="EMBL" id="CP144058">
    <property type="protein sequence ID" value="WWD20337.1"/>
    <property type="molecule type" value="Genomic_DNA"/>
</dbReference>
<dbReference type="InterPro" id="IPR008278">
    <property type="entry name" value="4-PPantetheinyl_Trfase_dom"/>
</dbReference>
<dbReference type="GO" id="GO:0000287">
    <property type="term" value="F:magnesium ion binding"/>
    <property type="evidence" value="ECO:0007669"/>
    <property type="project" value="InterPro"/>
</dbReference>
<accession>A0A5M6BRJ0</accession>
<name>A0A5M6BRJ0_9TREE</name>
<dbReference type="RefSeq" id="XP_031858442.1">
    <property type="nucleotide sequence ID" value="XM_032007328.1"/>
</dbReference>
<dbReference type="Proteomes" id="UP000322225">
    <property type="component" value="Chromosome 8"/>
</dbReference>
<dbReference type="AlphaFoldDB" id="A0A5M6BRJ0"/>
<dbReference type="InterPro" id="IPR050559">
    <property type="entry name" value="P-Pant_transferase_sf"/>
</dbReference>
<dbReference type="GO" id="GO:0008897">
    <property type="term" value="F:holo-[acyl-carrier-protein] synthase activity"/>
    <property type="evidence" value="ECO:0007669"/>
    <property type="project" value="InterPro"/>
</dbReference>
<dbReference type="InterPro" id="IPR055066">
    <property type="entry name" value="AASDHPPT_N"/>
</dbReference>
<feature type="domain" description="4'-phosphopantetheinyl transferase N-terminal" evidence="2">
    <location>
        <begin position="16"/>
        <end position="102"/>
    </location>
</feature>
<dbReference type="GeneID" id="43591496"/>
<dbReference type="GO" id="GO:0019878">
    <property type="term" value="P:lysine biosynthetic process via aminoadipic acid"/>
    <property type="evidence" value="ECO:0007669"/>
    <property type="project" value="TreeGrafter"/>
</dbReference>
<dbReference type="PANTHER" id="PTHR12215">
    <property type="entry name" value="PHOSPHOPANTETHEINE TRANSFERASE"/>
    <property type="match status" value="1"/>
</dbReference>
<dbReference type="SUPFAM" id="SSF56214">
    <property type="entry name" value="4'-phosphopantetheinyl transferase"/>
    <property type="match status" value="2"/>
</dbReference>
<reference evidence="3" key="2">
    <citation type="submission" date="2024-01" db="EMBL/GenBank/DDBJ databases">
        <title>Comparative genomics of Cryptococcus and Kwoniella reveals pathogenesis evolution and contrasting modes of karyotype evolution via chromosome fusion or intercentromeric recombination.</title>
        <authorList>
            <person name="Coelho M.A."/>
            <person name="David-Palma M."/>
            <person name="Shea T."/>
            <person name="Bowers K."/>
            <person name="McGinley-Smith S."/>
            <person name="Mohammad A.W."/>
            <person name="Gnirke A."/>
            <person name="Yurkov A.M."/>
            <person name="Nowrousian M."/>
            <person name="Sun S."/>
            <person name="Cuomo C.A."/>
            <person name="Heitman J."/>
        </authorList>
    </citation>
    <scope>NUCLEOTIDE SEQUENCE</scope>
    <source>
        <strain evidence="3">CBS 12478</strain>
    </source>
</reference>
<keyword evidence="4" id="KW-1185">Reference proteome</keyword>
<dbReference type="Pfam" id="PF22624">
    <property type="entry name" value="AASDHPPT_N"/>
    <property type="match status" value="1"/>
</dbReference>
<feature type="domain" description="4'-phosphopantetheinyl transferase" evidence="1">
    <location>
        <begin position="113"/>
        <end position="194"/>
    </location>
</feature>
<protein>
    <submittedName>
        <fullName evidence="3">Uncharacterized protein</fullName>
    </submittedName>
</protein>
<dbReference type="GO" id="GO:0005829">
    <property type="term" value="C:cytosol"/>
    <property type="evidence" value="ECO:0007669"/>
    <property type="project" value="TreeGrafter"/>
</dbReference>
<proteinExistence type="predicted"/>
<evidence type="ECO:0000259" key="1">
    <source>
        <dbReference type="Pfam" id="PF01648"/>
    </source>
</evidence>
<sequence>MRLFAIRIPDDLVPDETFDKLATLIEQPGRDRLRRYRLPEDSLRALVARLTVTWYLYINKLLQPGELPTFGRKGKGKPTLTTPHLSPPLEFNNTHESSYILFTTLSSPSPLSSVGIDIMLQPRPSEVYDIQEGITDQLTLLERRSLAVPMRGEGRARRISLMWALKEGFTKAVGEGITFGMERIEVHLNEERKAENGVPQVGVKGGGEDQEQEIKVDKVLIDGKDANQIGWEWKIGEIDNVRKGEKERYSWAVWWRGEVVELSQRSLELEHVPWDNFVAPLLELAEDMQKRNK</sequence>
<dbReference type="OrthoDB" id="26719at2759"/>
<dbReference type="KEGG" id="ksn:43591496"/>